<feature type="domain" description="Plus3" evidence="6">
    <location>
        <begin position="251"/>
        <end position="382"/>
    </location>
</feature>
<dbReference type="WormBase" id="SRAE_1000166000">
    <property type="protein sequence ID" value="SRP02178"/>
    <property type="gene ID" value="WBGene00258268"/>
</dbReference>
<evidence type="ECO:0000256" key="5">
    <source>
        <dbReference type="SAM" id="MobiDB-lite"/>
    </source>
</evidence>
<evidence type="ECO:0000259" key="6">
    <source>
        <dbReference type="PROSITE" id="PS51360"/>
    </source>
</evidence>
<dbReference type="RefSeq" id="XP_024502600.1">
    <property type="nucleotide sequence ID" value="XM_024648643.1"/>
</dbReference>
<protein>
    <submittedName>
        <fullName evidence="7 9">RNA polymerase-associated protein RTF1 homolog</fullName>
    </submittedName>
</protein>
<dbReference type="InterPro" id="IPR036128">
    <property type="entry name" value="Plus3-like_sf"/>
</dbReference>
<feature type="region of interest" description="Disordered" evidence="5">
    <location>
        <begin position="111"/>
        <end position="248"/>
    </location>
</feature>
<reference evidence="7" key="2">
    <citation type="submission" date="2014-09" db="EMBL/GenBank/DDBJ databases">
        <authorList>
            <person name="Aslett A.Martin."/>
        </authorList>
    </citation>
    <scope>NUCLEOTIDE SEQUENCE</scope>
    <source>
        <strain evidence="7">ED321 Heterogonic</strain>
    </source>
</reference>
<name>A0A090MW43_STRRB</name>
<evidence type="ECO:0000256" key="2">
    <source>
        <dbReference type="ARBA" id="ARBA00023015"/>
    </source>
</evidence>
<dbReference type="CTD" id="36375763"/>
<evidence type="ECO:0000256" key="3">
    <source>
        <dbReference type="ARBA" id="ARBA00023163"/>
    </source>
</evidence>
<dbReference type="GO" id="GO:0003677">
    <property type="term" value="F:DNA binding"/>
    <property type="evidence" value="ECO:0007669"/>
    <property type="project" value="InterPro"/>
</dbReference>
<gene>
    <name evidence="7 9 10" type="ORF">SRAE_1000166000</name>
</gene>
<dbReference type="SUPFAM" id="SSF159042">
    <property type="entry name" value="Plus3-like"/>
    <property type="match status" value="1"/>
</dbReference>
<feature type="compositionally biased region" description="Basic and acidic residues" evidence="5">
    <location>
        <begin position="33"/>
        <end position="44"/>
    </location>
</feature>
<dbReference type="GO" id="GO:1990269">
    <property type="term" value="F:RNA polymerase II C-terminal domain phosphoserine binding"/>
    <property type="evidence" value="ECO:0007669"/>
    <property type="project" value="TreeGrafter"/>
</dbReference>
<feature type="compositionally biased region" description="Basic and acidic residues" evidence="5">
    <location>
        <begin position="61"/>
        <end position="71"/>
    </location>
</feature>
<feature type="region of interest" description="Disordered" evidence="5">
    <location>
        <begin position="21"/>
        <end position="78"/>
    </location>
</feature>
<dbReference type="PANTHER" id="PTHR13115:SF8">
    <property type="entry name" value="RNA POLYMERASE-ASSOCIATED PROTEIN RTF1 HOMOLOG"/>
    <property type="match status" value="1"/>
</dbReference>
<keyword evidence="3" id="KW-0804">Transcription</keyword>
<dbReference type="Gene3D" id="3.90.70.200">
    <property type="entry name" value="Plus-3 domain"/>
    <property type="match status" value="1"/>
</dbReference>
<evidence type="ECO:0000313" key="10">
    <source>
        <dbReference type="WormBase" id="SRAE_1000166000"/>
    </source>
</evidence>
<evidence type="ECO:0000313" key="8">
    <source>
        <dbReference type="Proteomes" id="UP000035682"/>
    </source>
</evidence>
<keyword evidence="4" id="KW-0539">Nucleus</keyword>
<dbReference type="AlphaFoldDB" id="A0A090MW43"/>
<dbReference type="InterPro" id="IPR004343">
    <property type="entry name" value="Plus-3_dom"/>
</dbReference>
<dbReference type="Pfam" id="PF03126">
    <property type="entry name" value="Plus-3"/>
    <property type="match status" value="1"/>
</dbReference>
<dbReference type="GeneID" id="36375763"/>
<dbReference type="Proteomes" id="UP000035682">
    <property type="component" value="Unplaced"/>
</dbReference>
<dbReference type="OrthoDB" id="166375at2759"/>
<feature type="compositionally biased region" description="Low complexity" evidence="5">
    <location>
        <begin position="119"/>
        <end position="132"/>
    </location>
</feature>
<dbReference type="OMA" id="ISGCYAR"/>
<dbReference type="PROSITE" id="PS51360">
    <property type="entry name" value="PLUS3"/>
    <property type="match status" value="1"/>
</dbReference>
<feature type="compositionally biased region" description="Basic and acidic residues" evidence="5">
    <location>
        <begin position="235"/>
        <end position="248"/>
    </location>
</feature>
<dbReference type="PANTHER" id="PTHR13115">
    <property type="entry name" value="RNA POLYMERASE-ASSOCIATED PROTEIN RTF1 HOMOLOG"/>
    <property type="match status" value="1"/>
</dbReference>
<keyword evidence="8" id="KW-1185">Reference proteome</keyword>
<feature type="compositionally biased region" description="Low complexity" evidence="5">
    <location>
        <begin position="212"/>
        <end position="228"/>
    </location>
</feature>
<evidence type="ECO:0000256" key="1">
    <source>
        <dbReference type="ARBA" id="ARBA00004123"/>
    </source>
</evidence>
<dbReference type="eggNOG" id="KOG2402">
    <property type="taxonomic scope" value="Eukaryota"/>
</dbReference>
<organism evidence="7">
    <name type="scientific">Strongyloides ratti</name>
    <name type="common">Parasitic roundworm</name>
    <dbReference type="NCBI Taxonomy" id="34506"/>
    <lineage>
        <taxon>Eukaryota</taxon>
        <taxon>Metazoa</taxon>
        <taxon>Ecdysozoa</taxon>
        <taxon>Nematoda</taxon>
        <taxon>Chromadorea</taxon>
        <taxon>Rhabditida</taxon>
        <taxon>Tylenchina</taxon>
        <taxon>Panagrolaimomorpha</taxon>
        <taxon>Strongyloidoidea</taxon>
        <taxon>Strongyloididae</taxon>
        <taxon>Strongyloides</taxon>
    </lineage>
</organism>
<reference evidence="8" key="1">
    <citation type="submission" date="2014-09" db="EMBL/GenBank/DDBJ databases">
        <authorList>
            <person name="Martin A.A."/>
        </authorList>
    </citation>
    <scope>NUCLEOTIDE SEQUENCE</scope>
    <source>
        <strain evidence="8">ED321</strain>
    </source>
</reference>
<evidence type="ECO:0000313" key="9">
    <source>
        <dbReference type="WBParaSite" id="SRAE_1000166000.1"/>
    </source>
</evidence>
<sequence length="550" mass="63195">MSDDSLNDSDYDEKIKQMHNYISSDLDSDNEEAETKVLKTESKSIKRKSVTHKKSNKRARRNDSSDDEFGHTLDGVDEDLILNDEDRRKLASMNELEREEEMLRRYEERKLKKEMSFKSSQTTTNSTYTTNSSDDEDSSPKIRSKTRYSSEERDVTPDAAFYLPSEVNEKQEKRNALKEFKQKRKEKLETEEKKQKEVLDVSETFGNDGNESDSSSNSSISTSSSPRSLSRRRSSRDSRSRSKSEEFSKEIDTLEQLSTIVVTRQFLSKHCHAPFFAKSVVGCFVRIGIGLKNGVQVYRVTQIDSVDEGNKIYALENTKTNLTLKLKYGKEYRAYRMEFVSNTPITCEEFNYWKNNMRQLDINLPSERFVESKKKDIDEVTNHEYTEEDANYIVRQKNKFRDCPTNFAFRKGVLLREKVAASLAGDLEKVKAIEVELAAIERRASAADKKRSSGMDAITKINIRNRETMATLFLSKNAPVELPNEDDPFTRKSSKMRVVSGRSKFKKENGSSNDITNNITGDVLTNKESETAFKSREDMLKAVDIDISDL</sequence>
<feature type="compositionally biased region" description="Basic and acidic residues" evidence="5">
    <location>
        <begin position="167"/>
        <end position="199"/>
    </location>
</feature>
<evidence type="ECO:0000313" key="7">
    <source>
        <dbReference type="EMBL" id="CEF63398.1"/>
    </source>
</evidence>
<keyword evidence="2" id="KW-0805">Transcription regulation</keyword>
<dbReference type="EMBL" id="LN609528">
    <property type="protein sequence ID" value="CEF63398.1"/>
    <property type="molecule type" value="Genomic_DNA"/>
</dbReference>
<reference evidence="9" key="3">
    <citation type="submission" date="2020-12" db="UniProtKB">
        <authorList>
            <consortium name="WormBaseParasite"/>
        </authorList>
    </citation>
    <scope>IDENTIFICATION</scope>
</reference>
<dbReference type="WBParaSite" id="SRAE_1000166000.1">
    <property type="protein sequence ID" value="SRAE_1000166000.1"/>
    <property type="gene ID" value="WBGene00258268"/>
</dbReference>
<accession>A0A090MW43</accession>
<dbReference type="GO" id="GO:0016593">
    <property type="term" value="C:Cdc73/Paf1 complex"/>
    <property type="evidence" value="ECO:0007669"/>
    <property type="project" value="TreeGrafter"/>
</dbReference>
<comment type="subcellular location">
    <subcellularLocation>
        <location evidence="1">Nucleus</location>
    </subcellularLocation>
</comment>
<proteinExistence type="predicted"/>
<dbReference type="SMART" id="SM00719">
    <property type="entry name" value="Plus3"/>
    <property type="match status" value="1"/>
</dbReference>
<dbReference type="STRING" id="34506.A0A090MW43"/>
<feature type="compositionally biased region" description="Basic residues" evidence="5">
    <location>
        <begin position="45"/>
        <end position="60"/>
    </location>
</feature>
<evidence type="ECO:0000256" key="4">
    <source>
        <dbReference type="ARBA" id="ARBA00023242"/>
    </source>
</evidence>